<dbReference type="InterPro" id="IPR051257">
    <property type="entry name" value="Diverse_CBS-Domain"/>
</dbReference>
<gene>
    <name evidence="4" type="ORF">ACFONP_03175</name>
</gene>
<keyword evidence="1 2" id="KW-0129">CBS domain</keyword>
<dbReference type="InterPro" id="IPR044725">
    <property type="entry name" value="CBSX3_CBS_dom"/>
</dbReference>
<dbReference type="Gene3D" id="3.10.580.10">
    <property type="entry name" value="CBS-domain"/>
    <property type="match status" value="1"/>
</dbReference>
<dbReference type="SMART" id="SM00116">
    <property type="entry name" value="CBS"/>
    <property type="match status" value="2"/>
</dbReference>
<feature type="domain" description="CBS" evidence="3">
    <location>
        <begin position="76"/>
        <end position="131"/>
    </location>
</feature>
<dbReference type="PANTHER" id="PTHR43080:SF2">
    <property type="entry name" value="CBS DOMAIN-CONTAINING PROTEIN"/>
    <property type="match status" value="1"/>
</dbReference>
<comment type="caution">
    <text evidence="4">The sequence shown here is derived from an EMBL/GenBank/DDBJ whole genome shotgun (WGS) entry which is preliminary data.</text>
</comment>
<dbReference type="SUPFAM" id="SSF54631">
    <property type="entry name" value="CBS-domain pair"/>
    <property type="match status" value="1"/>
</dbReference>
<dbReference type="PANTHER" id="PTHR43080">
    <property type="entry name" value="CBS DOMAIN-CONTAINING PROTEIN CBSX3, MITOCHONDRIAL"/>
    <property type="match status" value="1"/>
</dbReference>
<accession>A0ABV7MAA5</accession>
<name>A0ABV7MAA5_9PROT</name>
<evidence type="ECO:0000256" key="1">
    <source>
        <dbReference type="ARBA" id="ARBA00023122"/>
    </source>
</evidence>
<evidence type="ECO:0000259" key="3">
    <source>
        <dbReference type="PROSITE" id="PS51371"/>
    </source>
</evidence>
<dbReference type="Pfam" id="PF00571">
    <property type="entry name" value="CBS"/>
    <property type="match status" value="2"/>
</dbReference>
<dbReference type="PROSITE" id="PS51371">
    <property type="entry name" value="CBS"/>
    <property type="match status" value="2"/>
</dbReference>
<dbReference type="EMBL" id="JBHRVA010000002">
    <property type="protein sequence ID" value="MFC3301727.1"/>
    <property type="molecule type" value="Genomic_DNA"/>
</dbReference>
<feature type="domain" description="CBS" evidence="3">
    <location>
        <begin position="8"/>
        <end position="67"/>
    </location>
</feature>
<dbReference type="InterPro" id="IPR046342">
    <property type="entry name" value="CBS_dom_sf"/>
</dbReference>
<evidence type="ECO:0000313" key="5">
    <source>
        <dbReference type="Proteomes" id="UP001595607"/>
    </source>
</evidence>
<keyword evidence="5" id="KW-1185">Reference proteome</keyword>
<reference evidence="5" key="1">
    <citation type="journal article" date="2019" name="Int. J. Syst. Evol. Microbiol.">
        <title>The Global Catalogue of Microorganisms (GCM) 10K type strain sequencing project: providing services to taxonomists for standard genome sequencing and annotation.</title>
        <authorList>
            <consortium name="The Broad Institute Genomics Platform"/>
            <consortium name="The Broad Institute Genome Sequencing Center for Infectious Disease"/>
            <person name="Wu L."/>
            <person name="Ma J."/>
        </authorList>
    </citation>
    <scope>NUCLEOTIDE SEQUENCE [LARGE SCALE GENOMIC DNA]</scope>
    <source>
        <strain evidence="5">KCTC 22245</strain>
    </source>
</reference>
<dbReference type="CDD" id="cd04623">
    <property type="entry name" value="CBS_pair_bac_euk"/>
    <property type="match status" value="1"/>
</dbReference>
<evidence type="ECO:0000313" key="4">
    <source>
        <dbReference type="EMBL" id="MFC3301727.1"/>
    </source>
</evidence>
<dbReference type="InterPro" id="IPR000644">
    <property type="entry name" value="CBS_dom"/>
</dbReference>
<sequence>MRAQDIVSSKGNKVETLAETARLGDAIDKLAELNIGALLIVDAAGKPSGILSERDLIRVMAGAPMGVRERKVSEVMTRDLITCSPDATVDELLDMMTDRRIRHLPVMRGDELVGILSIGDVVKHRIREVKEEAEALKSYIASG</sequence>
<dbReference type="Proteomes" id="UP001595607">
    <property type="component" value="Unassembled WGS sequence"/>
</dbReference>
<dbReference type="RefSeq" id="WP_189573282.1">
    <property type="nucleotide sequence ID" value="NZ_BMXU01000001.1"/>
</dbReference>
<organism evidence="4 5">
    <name type="scientific">Parvularcula lutaonensis</name>
    <dbReference type="NCBI Taxonomy" id="491923"/>
    <lineage>
        <taxon>Bacteria</taxon>
        <taxon>Pseudomonadati</taxon>
        <taxon>Pseudomonadota</taxon>
        <taxon>Alphaproteobacteria</taxon>
        <taxon>Parvularculales</taxon>
        <taxon>Parvularculaceae</taxon>
        <taxon>Parvularcula</taxon>
    </lineage>
</organism>
<protein>
    <submittedName>
        <fullName evidence="4">CBS domain-containing protein</fullName>
    </submittedName>
</protein>
<proteinExistence type="predicted"/>
<evidence type="ECO:0000256" key="2">
    <source>
        <dbReference type="PROSITE-ProRule" id="PRU00703"/>
    </source>
</evidence>